<dbReference type="EMBL" id="JAIWYP010000002">
    <property type="protein sequence ID" value="KAH3863128.1"/>
    <property type="molecule type" value="Genomic_DNA"/>
</dbReference>
<evidence type="ECO:0000313" key="2">
    <source>
        <dbReference type="EMBL" id="KAH3863128.1"/>
    </source>
</evidence>
<reference evidence="2" key="2">
    <citation type="submission" date="2020-11" db="EMBL/GenBank/DDBJ databases">
        <authorList>
            <person name="McCartney M.A."/>
            <person name="Auch B."/>
            <person name="Kono T."/>
            <person name="Mallez S."/>
            <person name="Becker A."/>
            <person name="Gohl D.M."/>
            <person name="Silverstein K.A.T."/>
            <person name="Koren S."/>
            <person name="Bechman K.B."/>
            <person name="Herman A."/>
            <person name="Abrahante J.E."/>
            <person name="Garbe J."/>
        </authorList>
    </citation>
    <scope>NUCLEOTIDE SEQUENCE</scope>
    <source>
        <strain evidence="2">Duluth1</strain>
        <tissue evidence="2">Whole animal</tissue>
    </source>
</reference>
<dbReference type="AlphaFoldDB" id="A0A9D4RD59"/>
<protein>
    <submittedName>
        <fullName evidence="2">Uncharacterized protein</fullName>
    </submittedName>
</protein>
<dbReference type="Proteomes" id="UP000828390">
    <property type="component" value="Unassembled WGS sequence"/>
</dbReference>
<gene>
    <name evidence="2" type="ORF">DPMN_026106</name>
</gene>
<proteinExistence type="predicted"/>
<evidence type="ECO:0000313" key="3">
    <source>
        <dbReference type="Proteomes" id="UP000828390"/>
    </source>
</evidence>
<accession>A0A9D4RD59</accession>
<keyword evidence="3" id="KW-1185">Reference proteome</keyword>
<reference evidence="2" key="1">
    <citation type="journal article" date="2019" name="bioRxiv">
        <title>The Genome of the Zebra Mussel, Dreissena polymorpha: A Resource for Invasive Species Research.</title>
        <authorList>
            <person name="McCartney M.A."/>
            <person name="Auch B."/>
            <person name="Kono T."/>
            <person name="Mallez S."/>
            <person name="Zhang Y."/>
            <person name="Obille A."/>
            <person name="Becker A."/>
            <person name="Abrahante J.E."/>
            <person name="Garbe J."/>
            <person name="Badalamenti J.P."/>
            <person name="Herman A."/>
            <person name="Mangelson H."/>
            <person name="Liachko I."/>
            <person name="Sullivan S."/>
            <person name="Sone E.D."/>
            <person name="Koren S."/>
            <person name="Silverstein K.A.T."/>
            <person name="Beckman K.B."/>
            <person name="Gohl D.M."/>
        </authorList>
    </citation>
    <scope>NUCLEOTIDE SEQUENCE</scope>
    <source>
        <strain evidence="2">Duluth1</strain>
        <tissue evidence="2">Whole animal</tissue>
    </source>
</reference>
<comment type="caution">
    <text evidence="2">The sequence shown here is derived from an EMBL/GenBank/DDBJ whole genome shotgun (WGS) entry which is preliminary data.</text>
</comment>
<keyword evidence="1" id="KW-0175">Coiled coil</keyword>
<organism evidence="2 3">
    <name type="scientific">Dreissena polymorpha</name>
    <name type="common">Zebra mussel</name>
    <name type="synonym">Mytilus polymorpha</name>
    <dbReference type="NCBI Taxonomy" id="45954"/>
    <lineage>
        <taxon>Eukaryota</taxon>
        <taxon>Metazoa</taxon>
        <taxon>Spiralia</taxon>
        <taxon>Lophotrochozoa</taxon>
        <taxon>Mollusca</taxon>
        <taxon>Bivalvia</taxon>
        <taxon>Autobranchia</taxon>
        <taxon>Heteroconchia</taxon>
        <taxon>Euheterodonta</taxon>
        <taxon>Imparidentia</taxon>
        <taxon>Neoheterodontei</taxon>
        <taxon>Myida</taxon>
        <taxon>Dreissenoidea</taxon>
        <taxon>Dreissenidae</taxon>
        <taxon>Dreissena</taxon>
    </lineage>
</organism>
<name>A0A9D4RD59_DREPO</name>
<feature type="coiled-coil region" evidence="1">
    <location>
        <begin position="32"/>
        <end position="59"/>
    </location>
</feature>
<evidence type="ECO:0000256" key="1">
    <source>
        <dbReference type="SAM" id="Coils"/>
    </source>
</evidence>
<sequence>MIENFRILRQEFYEKMKSIEPWLDNTPSFSELQENRKLLRSLKSKLRHLQADKLDLEEVRGFIFINKCSISCFLCT</sequence>